<feature type="domain" description="Saccharopine dehydrogenase-like C-terminal" evidence="3">
    <location>
        <begin position="81"/>
        <end position="139"/>
    </location>
</feature>
<keyword evidence="1" id="KW-0560">Oxidoreductase</keyword>
<keyword evidence="2" id="KW-0028">Amino-acid biosynthesis</keyword>
<dbReference type="InterPro" id="IPR051168">
    <property type="entry name" value="AASS"/>
</dbReference>
<keyword evidence="2" id="KW-0457">Lysine biosynthesis</keyword>
<organism evidence="4 5">
    <name type="scientific">Lasiosphaeria hispida</name>
    <dbReference type="NCBI Taxonomy" id="260671"/>
    <lineage>
        <taxon>Eukaryota</taxon>
        <taxon>Fungi</taxon>
        <taxon>Dikarya</taxon>
        <taxon>Ascomycota</taxon>
        <taxon>Pezizomycotina</taxon>
        <taxon>Sordariomycetes</taxon>
        <taxon>Sordariomycetidae</taxon>
        <taxon>Sordariales</taxon>
        <taxon>Lasiosphaeriaceae</taxon>
        <taxon>Lasiosphaeria</taxon>
    </lineage>
</organism>
<reference evidence="4" key="1">
    <citation type="journal article" date="2023" name="Mol. Phylogenet. Evol.">
        <title>Genome-scale phylogeny and comparative genomics of the fungal order Sordariales.</title>
        <authorList>
            <person name="Hensen N."/>
            <person name="Bonometti L."/>
            <person name="Westerberg I."/>
            <person name="Brannstrom I.O."/>
            <person name="Guillou S."/>
            <person name="Cros-Aarteil S."/>
            <person name="Calhoun S."/>
            <person name="Haridas S."/>
            <person name="Kuo A."/>
            <person name="Mondo S."/>
            <person name="Pangilinan J."/>
            <person name="Riley R."/>
            <person name="LaButti K."/>
            <person name="Andreopoulos B."/>
            <person name="Lipzen A."/>
            <person name="Chen C."/>
            <person name="Yan M."/>
            <person name="Daum C."/>
            <person name="Ng V."/>
            <person name="Clum A."/>
            <person name="Steindorff A."/>
            <person name="Ohm R.A."/>
            <person name="Martin F."/>
            <person name="Silar P."/>
            <person name="Natvig D.O."/>
            <person name="Lalanne C."/>
            <person name="Gautier V."/>
            <person name="Ament-Velasquez S.L."/>
            <person name="Kruys A."/>
            <person name="Hutchinson M.I."/>
            <person name="Powell A.J."/>
            <person name="Barry K."/>
            <person name="Miller A.N."/>
            <person name="Grigoriev I.V."/>
            <person name="Debuchy R."/>
            <person name="Gladieux P."/>
            <person name="Hiltunen Thoren M."/>
            <person name="Johannesson H."/>
        </authorList>
    </citation>
    <scope>NUCLEOTIDE SEQUENCE</scope>
    <source>
        <strain evidence="4">CBS 955.72</strain>
    </source>
</reference>
<dbReference type="PANTHER" id="PTHR11133">
    <property type="entry name" value="SACCHAROPINE DEHYDROGENASE"/>
    <property type="match status" value="1"/>
</dbReference>
<dbReference type="InterPro" id="IPR032095">
    <property type="entry name" value="Sacchrp_dh-like_C"/>
</dbReference>
<accession>A0AAJ0HHD5</accession>
<dbReference type="Pfam" id="PF16653">
    <property type="entry name" value="Sacchrp_dh_C"/>
    <property type="match status" value="2"/>
</dbReference>
<dbReference type="Gene3D" id="3.30.360.10">
    <property type="entry name" value="Dihydrodipicolinate Reductase, domain 2"/>
    <property type="match status" value="1"/>
</dbReference>
<comment type="caution">
    <text evidence="4">The sequence shown here is derived from an EMBL/GenBank/DDBJ whole genome shotgun (WGS) entry which is preliminary data.</text>
</comment>
<feature type="domain" description="Saccharopine dehydrogenase-like C-terminal" evidence="3">
    <location>
        <begin position="9"/>
        <end position="74"/>
    </location>
</feature>
<dbReference type="GO" id="GO:0004753">
    <property type="term" value="F:saccharopine dehydrogenase activity"/>
    <property type="evidence" value="ECO:0007669"/>
    <property type="project" value="TreeGrafter"/>
</dbReference>
<sequence>MGAGFTKYNPRYSFLIYPNRDSTPFPKFYNIPKAHTIMHRSLQYKANPALVKALIRLRWLDSSKKPWLIDGITWAQIQHLLFGDPNGYSSMSKAVGITYGIATQVLLDSFKPLNQPGVLAPYTKEIYDPLRAKVKAKGIKLAEEVVKKTP</sequence>
<dbReference type="SUPFAM" id="SSF55347">
    <property type="entry name" value="Glyceraldehyde-3-phosphate dehydrogenase-like, C-terminal domain"/>
    <property type="match status" value="1"/>
</dbReference>
<dbReference type="GO" id="GO:0019878">
    <property type="term" value="P:lysine biosynthetic process via aminoadipic acid"/>
    <property type="evidence" value="ECO:0007669"/>
    <property type="project" value="TreeGrafter"/>
</dbReference>
<dbReference type="GO" id="GO:0005737">
    <property type="term" value="C:cytoplasm"/>
    <property type="evidence" value="ECO:0007669"/>
    <property type="project" value="TreeGrafter"/>
</dbReference>
<reference evidence="4" key="2">
    <citation type="submission" date="2023-06" db="EMBL/GenBank/DDBJ databases">
        <authorList>
            <consortium name="Lawrence Berkeley National Laboratory"/>
            <person name="Haridas S."/>
            <person name="Hensen N."/>
            <person name="Bonometti L."/>
            <person name="Westerberg I."/>
            <person name="Brannstrom I.O."/>
            <person name="Guillou S."/>
            <person name="Cros-Aarteil S."/>
            <person name="Calhoun S."/>
            <person name="Kuo A."/>
            <person name="Mondo S."/>
            <person name="Pangilinan J."/>
            <person name="Riley R."/>
            <person name="Labutti K."/>
            <person name="Andreopoulos B."/>
            <person name="Lipzen A."/>
            <person name="Chen C."/>
            <person name="Yanf M."/>
            <person name="Daum C."/>
            <person name="Ng V."/>
            <person name="Clum A."/>
            <person name="Steindorff A."/>
            <person name="Ohm R."/>
            <person name="Martin F."/>
            <person name="Silar P."/>
            <person name="Natvig D."/>
            <person name="Lalanne C."/>
            <person name="Gautier V."/>
            <person name="Ament-Velasquez S.L."/>
            <person name="Kruys A."/>
            <person name="Hutchinson M.I."/>
            <person name="Powell A.J."/>
            <person name="Barry K."/>
            <person name="Miller A.N."/>
            <person name="Grigoriev I.V."/>
            <person name="Debuchy R."/>
            <person name="Gladieux P."/>
            <person name="Thoren M.H."/>
            <person name="Johannesson H."/>
        </authorList>
    </citation>
    <scope>NUCLEOTIDE SEQUENCE</scope>
    <source>
        <strain evidence="4">CBS 955.72</strain>
    </source>
</reference>
<name>A0AAJ0HHD5_9PEZI</name>
<evidence type="ECO:0000256" key="1">
    <source>
        <dbReference type="ARBA" id="ARBA00023002"/>
    </source>
</evidence>
<dbReference type="Gene3D" id="3.40.50.720">
    <property type="entry name" value="NAD(P)-binding Rossmann-like Domain"/>
    <property type="match status" value="1"/>
</dbReference>
<evidence type="ECO:0000259" key="3">
    <source>
        <dbReference type="Pfam" id="PF16653"/>
    </source>
</evidence>
<keyword evidence="5" id="KW-1185">Reference proteome</keyword>
<gene>
    <name evidence="4" type="ORF">B0T25DRAFT_517908</name>
</gene>
<evidence type="ECO:0000313" key="4">
    <source>
        <dbReference type="EMBL" id="KAK3352681.1"/>
    </source>
</evidence>
<evidence type="ECO:0000256" key="2">
    <source>
        <dbReference type="ARBA" id="ARBA00023154"/>
    </source>
</evidence>
<evidence type="ECO:0000313" key="5">
    <source>
        <dbReference type="Proteomes" id="UP001275084"/>
    </source>
</evidence>
<dbReference type="EMBL" id="JAUIQD010000004">
    <property type="protein sequence ID" value="KAK3352681.1"/>
    <property type="molecule type" value="Genomic_DNA"/>
</dbReference>
<dbReference type="Gene3D" id="1.10.1870.10">
    <property type="entry name" value="Domain 3, Saccharopine reductase"/>
    <property type="match status" value="1"/>
</dbReference>
<proteinExistence type="predicted"/>
<dbReference type="PANTHER" id="PTHR11133:SF22">
    <property type="entry name" value="ALPHA-AMINOADIPIC SEMIALDEHYDE SYNTHASE, MITOCHONDRIAL"/>
    <property type="match status" value="1"/>
</dbReference>
<dbReference type="Proteomes" id="UP001275084">
    <property type="component" value="Unassembled WGS sequence"/>
</dbReference>
<protein>
    <recommendedName>
        <fullName evidence="3">Saccharopine dehydrogenase-like C-terminal domain-containing protein</fullName>
    </recommendedName>
</protein>
<dbReference type="AlphaFoldDB" id="A0AAJ0HHD5"/>